<protein>
    <submittedName>
        <fullName evidence="2">Putative NBD/HSP70 family sugar kinase</fullName>
    </submittedName>
</protein>
<dbReference type="PANTHER" id="PTHR18964">
    <property type="entry name" value="ROK (REPRESSOR, ORF, KINASE) FAMILY"/>
    <property type="match status" value="1"/>
</dbReference>
<evidence type="ECO:0000313" key="3">
    <source>
        <dbReference type="Proteomes" id="UP000241118"/>
    </source>
</evidence>
<dbReference type="InterPro" id="IPR043129">
    <property type="entry name" value="ATPase_NBD"/>
</dbReference>
<dbReference type="RefSeq" id="WP_245950360.1">
    <property type="nucleotide sequence ID" value="NZ_PYAX01000008.1"/>
</dbReference>
<evidence type="ECO:0000313" key="2">
    <source>
        <dbReference type="EMBL" id="PSL53924.1"/>
    </source>
</evidence>
<keyword evidence="3" id="KW-1185">Reference proteome</keyword>
<keyword evidence="2" id="KW-0808">Transferase</keyword>
<dbReference type="InterPro" id="IPR036390">
    <property type="entry name" value="WH_DNA-bd_sf"/>
</dbReference>
<dbReference type="SUPFAM" id="SSF53067">
    <property type="entry name" value="Actin-like ATPase domain"/>
    <property type="match status" value="1"/>
</dbReference>
<proteinExistence type="inferred from homology"/>
<dbReference type="Gene3D" id="3.30.420.40">
    <property type="match status" value="2"/>
</dbReference>
<name>A0A2P8I628_SACCR</name>
<dbReference type="InterPro" id="IPR036388">
    <property type="entry name" value="WH-like_DNA-bd_sf"/>
</dbReference>
<dbReference type="Proteomes" id="UP000241118">
    <property type="component" value="Unassembled WGS sequence"/>
</dbReference>
<organism evidence="2 3">
    <name type="scientific">Saccharothrix carnea</name>
    <dbReference type="NCBI Taxonomy" id="1280637"/>
    <lineage>
        <taxon>Bacteria</taxon>
        <taxon>Bacillati</taxon>
        <taxon>Actinomycetota</taxon>
        <taxon>Actinomycetes</taxon>
        <taxon>Pseudonocardiales</taxon>
        <taxon>Pseudonocardiaceae</taxon>
        <taxon>Saccharothrix</taxon>
    </lineage>
</organism>
<reference evidence="2 3" key="1">
    <citation type="submission" date="2018-03" db="EMBL/GenBank/DDBJ databases">
        <title>Genomic Encyclopedia of Type Strains, Phase III (KMG-III): the genomes of soil and plant-associated and newly described type strains.</title>
        <authorList>
            <person name="Whitman W."/>
        </authorList>
    </citation>
    <scope>NUCLEOTIDE SEQUENCE [LARGE SCALE GENOMIC DNA]</scope>
    <source>
        <strain evidence="2 3">CGMCC 4.7097</strain>
    </source>
</reference>
<dbReference type="Pfam" id="PF00480">
    <property type="entry name" value="ROK"/>
    <property type="match status" value="1"/>
</dbReference>
<keyword evidence="2" id="KW-0418">Kinase</keyword>
<evidence type="ECO:0000256" key="1">
    <source>
        <dbReference type="ARBA" id="ARBA00006479"/>
    </source>
</evidence>
<dbReference type="AlphaFoldDB" id="A0A2P8I628"/>
<dbReference type="PANTHER" id="PTHR18964:SF149">
    <property type="entry name" value="BIFUNCTIONAL UDP-N-ACETYLGLUCOSAMINE 2-EPIMERASE_N-ACETYLMANNOSAMINE KINASE"/>
    <property type="match status" value="1"/>
</dbReference>
<comment type="caution">
    <text evidence="2">The sequence shown here is derived from an EMBL/GenBank/DDBJ whole genome shotgun (WGS) entry which is preliminary data.</text>
</comment>
<sequence length="377" mass="39689">MTSGTDPRTTPSWPDLPEAARDVLLEVLVHGAMPRAEIAARLHLSRPTLTRVTRTLVLHGLLVEGGTQLRSSTGRPSEMLHVRGDSHHFLGVKLTADRLYAAVTDLTATVVDTTDHPLRSTDPADVVAQIADLATGVPPVTAIGVTLGGIVHRGVVTQAEFLGWVDVPLRDDLVAATAIPTAVDNDVQALTSAEHWFGAGAGLDSMVLVTVGAGVGFGIVVDGKLVRGAHGLPPRIAHILVDPTGPRCGYGHRGCASSYLMTHVMLRQLDGEPTYEQAVARARAGDPAAKEVFDNAGYALGVLIGTAANFLDPRKILLTGDGLPLYEVSSDRVADGIRASYEADPALIDLDVQPFDFTEWARSGAALAIRAALTQGI</sequence>
<dbReference type="Gene3D" id="1.10.10.10">
    <property type="entry name" value="Winged helix-like DNA-binding domain superfamily/Winged helix DNA-binding domain"/>
    <property type="match status" value="1"/>
</dbReference>
<dbReference type="EMBL" id="PYAX01000008">
    <property type="protein sequence ID" value="PSL53924.1"/>
    <property type="molecule type" value="Genomic_DNA"/>
</dbReference>
<dbReference type="GO" id="GO:0016301">
    <property type="term" value="F:kinase activity"/>
    <property type="evidence" value="ECO:0007669"/>
    <property type="project" value="UniProtKB-KW"/>
</dbReference>
<comment type="similarity">
    <text evidence="1">Belongs to the ROK (NagC/XylR) family.</text>
</comment>
<dbReference type="SUPFAM" id="SSF46785">
    <property type="entry name" value="Winged helix' DNA-binding domain"/>
    <property type="match status" value="1"/>
</dbReference>
<dbReference type="InterPro" id="IPR000600">
    <property type="entry name" value="ROK"/>
</dbReference>
<accession>A0A2P8I628</accession>
<gene>
    <name evidence="2" type="ORF">B0I31_108371</name>
</gene>